<accession>K2IYV7</accession>
<evidence type="ECO:0000313" key="4">
    <source>
        <dbReference type="Proteomes" id="UP000006755"/>
    </source>
</evidence>
<dbReference type="OrthoDB" id="5769674at2"/>
<proteinExistence type="predicted"/>
<organism evidence="3 4">
    <name type="scientific">Gallaecimonas xiamenensis 3-C-1</name>
    <dbReference type="NCBI Taxonomy" id="745411"/>
    <lineage>
        <taxon>Bacteria</taxon>
        <taxon>Pseudomonadati</taxon>
        <taxon>Pseudomonadota</taxon>
        <taxon>Gammaproteobacteria</taxon>
        <taxon>Enterobacterales</taxon>
        <taxon>Gallaecimonadaceae</taxon>
        <taxon>Gallaecimonas</taxon>
    </lineage>
</organism>
<dbReference type="eggNOG" id="ENOG5033GW9">
    <property type="taxonomic scope" value="Bacteria"/>
</dbReference>
<comment type="caution">
    <text evidence="3">The sequence shown here is derived from an EMBL/GenBank/DDBJ whole genome shotgun (WGS) entry which is preliminary data.</text>
</comment>
<keyword evidence="4" id="KW-1185">Reference proteome</keyword>
<dbReference type="STRING" id="745411.B3C1_06213"/>
<evidence type="ECO:0000256" key="1">
    <source>
        <dbReference type="ARBA" id="ARBA00017922"/>
    </source>
</evidence>
<keyword evidence="2" id="KW-0732">Signal</keyword>
<dbReference type="PROSITE" id="PS51257">
    <property type="entry name" value="PROKAR_LIPOPROTEIN"/>
    <property type="match status" value="1"/>
</dbReference>
<protein>
    <recommendedName>
        <fullName evidence="1">Type IV secretion system putative lipoprotein virB7</fullName>
    </recommendedName>
</protein>
<evidence type="ECO:0000256" key="2">
    <source>
        <dbReference type="ARBA" id="ARBA00022729"/>
    </source>
</evidence>
<dbReference type="RefSeq" id="WP_008483637.1">
    <property type="nucleotide sequence ID" value="NZ_AMRI01000007.1"/>
</dbReference>
<evidence type="ECO:0000313" key="3">
    <source>
        <dbReference type="EMBL" id="EKE75651.1"/>
    </source>
</evidence>
<gene>
    <name evidence="3" type="ORF">B3C1_06213</name>
</gene>
<dbReference type="EMBL" id="AMRI01000007">
    <property type="protein sequence ID" value="EKE75651.1"/>
    <property type="molecule type" value="Genomic_DNA"/>
</dbReference>
<dbReference type="Proteomes" id="UP000006755">
    <property type="component" value="Unassembled WGS sequence"/>
</dbReference>
<dbReference type="Pfam" id="PF08139">
    <property type="entry name" value="LPAM_1"/>
    <property type="match status" value="1"/>
</dbReference>
<dbReference type="InterPro" id="IPR012640">
    <property type="entry name" value="Membr_lipoprot_lipid_attach_CS"/>
</dbReference>
<dbReference type="AlphaFoldDB" id="K2IYV7"/>
<reference evidence="3 4" key="1">
    <citation type="journal article" date="2012" name="J. Bacteriol.">
        <title>Genome Sequence of Gallaecimonas xiamenensis Type Strain 3-C-1.</title>
        <authorList>
            <person name="Lai Q."/>
            <person name="Wang L."/>
            <person name="Wang W."/>
            <person name="Shao Z."/>
        </authorList>
    </citation>
    <scope>NUCLEOTIDE SEQUENCE [LARGE SCALE GENOMIC DNA]</scope>
    <source>
        <strain evidence="3 4">3-C-1</strain>
    </source>
</reference>
<name>K2IYV7_9GAMM</name>
<sequence>MKKWILALAAAALLAGCSDKPSEGDLEDMLTAKLNDGYELFEIDDFEKLDALTKGEDTYLVDVQYTLVFTKDLKEVAEDLRKESKGSGLGDLGAGLGLMALKMQFGDFKDGDEVEQKQTLVLRRSEEGWKLVATR</sequence>